<keyword evidence="4 12" id="KW-0548">Nucleotidyltransferase</keyword>
<dbReference type="InterPro" id="IPR051161">
    <property type="entry name" value="Mannose-6P_isomerase_type2"/>
</dbReference>
<dbReference type="RefSeq" id="WP_379904316.1">
    <property type="nucleotide sequence ID" value="NZ_JBHRTR010000034.1"/>
</dbReference>
<keyword evidence="12" id="KW-0413">Isomerase</keyword>
<keyword evidence="6" id="KW-0342">GTP-binding</keyword>
<evidence type="ECO:0000259" key="10">
    <source>
        <dbReference type="Pfam" id="PF01050"/>
    </source>
</evidence>
<evidence type="ECO:0000256" key="7">
    <source>
        <dbReference type="ARBA" id="ARBA00047343"/>
    </source>
</evidence>
<dbReference type="InterPro" id="IPR049577">
    <property type="entry name" value="GMPP_N"/>
</dbReference>
<proteinExistence type="inferred from homology"/>
<dbReference type="InterPro" id="IPR001538">
    <property type="entry name" value="Man6P_isomerase-2_C"/>
</dbReference>
<reference evidence="13" key="1">
    <citation type="journal article" date="2019" name="Int. J. Syst. Evol. Microbiol.">
        <title>The Global Catalogue of Microorganisms (GCM) 10K type strain sequencing project: providing services to taxonomists for standard genome sequencing and annotation.</title>
        <authorList>
            <consortium name="The Broad Institute Genomics Platform"/>
            <consortium name="The Broad Institute Genome Sequencing Center for Infectious Disease"/>
            <person name="Wu L."/>
            <person name="Ma J."/>
        </authorList>
    </citation>
    <scope>NUCLEOTIDE SEQUENCE [LARGE SCALE GENOMIC DNA]</scope>
    <source>
        <strain evidence="13">KCTC 42964</strain>
    </source>
</reference>
<keyword evidence="5" id="KW-0547">Nucleotide-binding</keyword>
<dbReference type="GO" id="GO:0004476">
    <property type="term" value="F:mannose-6-phosphate isomerase activity"/>
    <property type="evidence" value="ECO:0007669"/>
    <property type="project" value="UniProtKB-EC"/>
</dbReference>
<evidence type="ECO:0000256" key="3">
    <source>
        <dbReference type="ARBA" id="ARBA00022679"/>
    </source>
</evidence>
<evidence type="ECO:0000256" key="2">
    <source>
        <dbReference type="ARBA" id="ARBA00012387"/>
    </source>
</evidence>
<comment type="similarity">
    <text evidence="1 8">Belongs to the mannose-6-phosphate isomerase type 2 family.</text>
</comment>
<dbReference type="Gene3D" id="2.60.120.10">
    <property type="entry name" value="Jelly Rolls"/>
    <property type="match status" value="1"/>
</dbReference>
<feature type="domain" description="MannoseP isomerase/GMP-like beta-helix" evidence="11">
    <location>
        <begin position="309"/>
        <end position="363"/>
    </location>
</feature>
<evidence type="ECO:0000256" key="1">
    <source>
        <dbReference type="ARBA" id="ARBA00006115"/>
    </source>
</evidence>
<protein>
    <recommendedName>
        <fullName evidence="2">mannose-1-phosphate guanylyltransferase</fullName>
        <ecNumber evidence="2">2.7.7.13</ecNumber>
    </recommendedName>
</protein>
<evidence type="ECO:0000256" key="4">
    <source>
        <dbReference type="ARBA" id="ARBA00022695"/>
    </source>
</evidence>
<evidence type="ECO:0000259" key="9">
    <source>
        <dbReference type="Pfam" id="PF00483"/>
    </source>
</evidence>
<evidence type="ECO:0000256" key="6">
    <source>
        <dbReference type="ARBA" id="ARBA00023134"/>
    </source>
</evidence>
<dbReference type="Pfam" id="PF01050">
    <property type="entry name" value="MannoseP_isomer"/>
    <property type="match status" value="1"/>
</dbReference>
<evidence type="ECO:0000313" key="13">
    <source>
        <dbReference type="Proteomes" id="UP001595528"/>
    </source>
</evidence>
<dbReference type="InterPro" id="IPR011051">
    <property type="entry name" value="RmlC_Cupin_sf"/>
</dbReference>
<accession>A0ABV7L559</accession>
<gene>
    <name evidence="12" type="ORF">ACFOGJ_21230</name>
</gene>
<dbReference type="Proteomes" id="UP001595528">
    <property type="component" value="Unassembled WGS sequence"/>
</dbReference>
<organism evidence="12 13">
    <name type="scientific">Marinibaculum pumilum</name>
    <dbReference type="NCBI Taxonomy" id="1766165"/>
    <lineage>
        <taxon>Bacteria</taxon>
        <taxon>Pseudomonadati</taxon>
        <taxon>Pseudomonadota</taxon>
        <taxon>Alphaproteobacteria</taxon>
        <taxon>Rhodospirillales</taxon>
        <taxon>Rhodospirillaceae</taxon>
        <taxon>Marinibaculum</taxon>
    </lineage>
</organism>
<feature type="domain" description="Nucleotidyl transferase" evidence="9">
    <location>
        <begin position="19"/>
        <end position="301"/>
    </location>
</feature>
<dbReference type="CDD" id="cd02509">
    <property type="entry name" value="GDP-M1P_Guanylyltransferase"/>
    <property type="match status" value="1"/>
</dbReference>
<dbReference type="InterPro" id="IPR014710">
    <property type="entry name" value="RmlC-like_jellyroll"/>
</dbReference>
<evidence type="ECO:0000313" key="12">
    <source>
        <dbReference type="EMBL" id="MFC3229786.1"/>
    </source>
</evidence>
<dbReference type="PANTHER" id="PTHR46390:SF1">
    <property type="entry name" value="MANNOSE-1-PHOSPHATE GUANYLYLTRANSFERASE"/>
    <property type="match status" value="1"/>
</dbReference>
<dbReference type="Pfam" id="PF00483">
    <property type="entry name" value="NTP_transferase"/>
    <property type="match status" value="1"/>
</dbReference>
<name>A0ABV7L559_9PROT</name>
<dbReference type="EC" id="2.7.7.13" evidence="2"/>
<feature type="domain" description="Mannose-6-phosphate isomerase type II C-terminal" evidence="10">
    <location>
        <begin position="370"/>
        <end position="481"/>
    </location>
</feature>
<dbReference type="GO" id="GO:0004475">
    <property type="term" value="F:mannose-1-phosphate guanylyltransferase (GTP) activity"/>
    <property type="evidence" value="ECO:0007669"/>
    <property type="project" value="UniProtKB-EC"/>
</dbReference>
<keyword evidence="3 12" id="KW-0808">Transferase</keyword>
<dbReference type="CDD" id="cd02213">
    <property type="entry name" value="cupin_PMI_typeII_C"/>
    <property type="match status" value="1"/>
</dbReference>
<dbReference type="InterPro" id="IPR029044">
    <property type="entry name" value="Nucleotide-diphossugar_trans"/>
</dbReference>
<keyword evidence="13" id="KW-1185">Reference proteome</keyword>
<dbReference type="InterPro" id="IPR006375">
    <property type="entry name" value="Man1P_GuaTrfase/Man6P_Isoase"/>
</dbReference>
<comment type="catalytic activity">
    <reaction evidence="7">
        <text>alpha-D-mannose 1-phosphate + GTP + H(+) = GDP-alpha-D-mannose + diphosphate</text>
        <dbReference type="Rhea" id="RHEA:15229"/>
        <dbReference type="ChEBI" id="CHEBI:15378"/>
        <dbReference type="ChEBI" id="CHEBI:33019"/>
        <dbReference type="ChEBI" id="CHEBI:37565"/>
        <dbReference type="ChEBI" id="CHEBI:57527"/>
        <dbReference type="ChEBI" id="CHEBI:58409"/>
        <dbReference type="EC" id="2.7.7.13"/>
    </reaction>
</comment>
<dbReference type="SUPFAM" id="SSF53448">
    <property type="entry name" value="Nucleotide-diphospho-sugar transferases"/>
    <property type="match status" value="1"/>
</dbReference>
<dbReference type="Gene3D" id="3.90.550.10">
    <property type="entry name" value="Spore Coat Polysaccharide Biosynthesis Protein SpsA, Chain A"/>
    <property type="match status" value="1"/>
</dbReference>
<dbReference type="EMBL" id="JBHRTR010000034">
    <property type="protein sequence ID" value="MFC3229786.1"/>
    <property type="molecule type" value="Genomic_DNA"/>
</dbReference>
<evidence type="ECO:0000256" key="8">
    <source>
        <dbReference type="RuleBase" id="RU004190"/>
    </source>
</evidence>
<comment type="caution">
    <text evidence="12">The sequence shown here is derived from an EMBL/GenBank/DDBJ whole genome shotgun (WGS) entry which is preliminary data.</text>
</comment>
<dbReference type="PANTHER" id="PTHR46390">
    <property type="entry name" value="MANNOSE-1-PHOSPHATE GUANYLYLTRANSFERASE"/>
    <property type="match status" value="1"/>
</dbReference>
<dbReference type="InterPro" id="IPR054566">
    <property type="entry name" value="ManC/GMP-like_b-helix"/>
</dbReference>
<dbReference type="NCBIfam" id="TIGR01479">
    <property type="entry name" value="GMP_PMI"/>
    <property type="match status" value="1"/>
</dbReference>
<dbReference type="InterPro" id="IPR005835">
    <property type="entry name" value="NTP_transferase_dom"/>
</dbReference>
<dbReference type="Pfam" id="PF22640">
    <property type="entry name" value="ManC_GMP_beta-helix"/>
    <property type="match status" value="1"/>
</dbReference>
<evidence type="ECO:0000259" key="11">
    <source>
        <dbReference type="Pfam" id="PF22640"/>
    </source>
</evidence>
<dbReference type="SUPFAM" id="SSF51182">
    <property type="entry name" value="RmlC-like cupins"/>
    <property type="match status" value="1"/>
</dbReference>
<evidence type="ECO:0000256" key="5">
    <source>
        <dbReference type="ARBA" id="ARBA00022741"/>
    </source>
</evidence>
<sequence length="486" mass="52774">MPPSPSPDGSHAAAPPVYPVVLSGGAGSRLWPLSRRSYPKQFLPLNGALSLLSETLRRVADGDRFAAPTIVCNDEHRFLVAEHARQADVAPRAIVLEPLARNTAPAVAVAALSIAAEAPDACVLVLPSDHVIADLPALHRALDCALQGAADGRLMTFGVEPNRPETAYGYIELGDALPAADGAFAIAAFHEKPDLATAERYLASGRFLWNAGLFLFPVTPLLQALCRHAPQVVAAAEQALAAAQGDLDFLRLDREGFAASPSISIDHALMEHHDHAGVVPVSMGWSDLGGWETFWTLAPKDPAGNVLDGRAVAEDCEGVHLRSTGRLVAALGLKDLLVVETDDAVAVAPRDRSEDIKLLVERLRRDGYPEAEQGSRDYRPWGWFRRIDDGDRFQVKHISVLPGGRMSLQLHHHRAEHWIVVRGTARVVRGDQELLLQENESTYIPPGTRHRLENPGRIPLEIIEVQSGAYLGEDDIVRFTDAYGRD</sequence>